<dbReference type="EMBL" id="BAABAT010000003">
    <property type="protein sequence ID" value="GAA4245944.1"/>
    <property type="molecule type" value="Genomic_DNA"/>
</dbReference>
<dbReference type="InterPro" id="IPR036271">
    <property type="entry name" value="Tet_transcr_reg_TetR-rel_C_sf"/>
</dbReference>
<evidence type="ECO:0000256" key="2">
    <source>
        <dbReference type="ARBA" id="ARBA00023125"/>
    </source>
</evidence>
<protein>
    <submittedName>
        <fullName evidence="6">TetR/AcrR family transcriptional regulator</fullName>
    </submittedName>
</protein>
<dbReference type="InterPro" id="IPR011075">
    <property type="entry name" value="TetR_C"/>
</dbReference>
<comment type="caution">
    <text evidence="6">The sequence shown here is derived from an EMBL/GenBank/DDBJ whole genome shotgun (WGS) entry which is preliminary data.</text>
</comment>
<evidence type="ECO:0000256" key="3">
    <source>
        <dbReference type="ARBA" id="ARBA00023163"/>
    </source>
</evidence>
<reference evidence="7" key="1">
    <citation type="journal article" date="2019" name="Int. J. Syst. Evol. Microbiol.">
        <title>The Global Catalogue of Microorganisms (GCM) 10K type strain sequencing project: providing services to taxonomists for standard genome sequencing and annotation.</title>
        <authorList>
            <consortium name="The Broad Institute Genomics Platform"/>
            <consortium name="The Broad Institute Genome Sequencing Center for Infectious Disease"/>
            <person name="Wu L."/>
            <person name="Ma J."/>
        </authorList>
    </citation>
    <scope>NUCLEOTIDE SEQUENCE [LARGE SCALE GENOMIC DNA]</scope>
    <source>
        <strain evidence="7">JCM 17441</strain>
    </source>
</reference>
<dbReference type="PRINTS" id="PR00455">
    <property type="entry name" value="HTHTETR"/>
</dbReference>
<feature type="domain" description="HTH tetR-type" evidence="5">
    <location>
        <begin position="1"/>
        <end position="61"/>
    </location>
</feature>
<sequence length="187" mass="19694">MNARERLVASAQDLLWERGYGGTSPKAIQERAGAGQGSMYHHFAGKAELAVAALSRTAEAERERAEAVLGGDGSALERITAYLRRERPALRGCPIGRHAADPDLVADPALRAPIEETFAWLRGRLAALVASGQRDGELREGPDPDAIAAAVVAIVQGGYVLARASGSQRSFDDAIEGAVQLVAALAR</sequence>
<evidence type="ECO:0000313" key="7">
    <source>
        <dbReference type="Proteomes" id="UP001500620"/>
    </source>
</evidence>
<evidence type="ECO:0000256" key="4">
    <source>
        <dbReference type="PROSITE-ProRule" id="PRU00335"/>
    </source>
</evidence>
<dbReference type="Gene3D" id="1.10.357.10">
    <property type="entry name" value="Tetracycline Repressor, domain 2"/>
    <property type="match status" value="1"/>
</dbReference>
<gene>
    <name evidence="6" type="ORF">GCM10022255_015290</name>
</gene>
<keyword evidence="2 4" id="KW-0238">DNA-binding</keyword>
<dbReference type="Pfam" id="PF00440">
    <property type="entry name" value="TetR_N"/>
    <property type="match status" value="1"/>
</dbReference>
<accession>A0ABP8D1B8</accession>
<evidence type="ECO:0000256" key="1">
    <source>
        <dbReference type="ARBA" id="ARBA00023015"/>
    </source>
</evidence>
<dbReference type="PANTHER" id="PTHR47506">
    <property type="entry name" value="TRANSCRIPTIONAL REGULATORY PROTEIN"/>
    <property type="match status" value="1"/>
</dbReference>
<dbReference type="Pfam" id="PF16925">
    <property type="entry name" value="TetR_C_13"/>
    <property type="match status" value="1"/>
</dbReference>
<name>A0ABP8D1B8_9ACTN</name>
<keyword evidence="1" id="KW-0805">Transcription regulation</keyword>
<dbReference type="PANTHER" id="PTHR47506:SF3">
    <property type="entry name" value="HTH-TYPE TRANSCRIPTIONAL REGULATOR LMRA"/>
    <property type="match status" value="1"/>
</dbReference>
<feature type="DNA-binding region" description="H-T-H motif" evidence="4">
    <location>
        <begin position="24"/>
        <end position="43"/>
    </location>
</feature>
<keyword evidence="7" id="KW-1185">Reference proteome</keyword>
<dbReference type="InterPro" id="IPR009057">
    <property type="entry name" value="Homeodomain-like_sf"/>
</dbReference>
<dbReference type="PROSITE" id="PS50977">
    <property type="entry name" value="HTH_TETR_2"/>
    <property type="match status" value="1"/>
</dbReference>
<dbReference type="RefSeq" id="WP_345122729.1">
    <property type="nucleotide sequence ID" value="NZ_BAABAT010000003.1"/>
</dbReference>
<dbReference type="SUPFAM" id="SSF46689">
    <property type="entry name" value="Homeodomain-like"/>
    <property type="match status" value="1"/>
</dbReference>
<keyword evidence="3" id="KW-0804">Transcription</keyword>
<evidence type="ECO:0000313" key="6">
    <source>
        <dbReference type="EMBL" id="GAA4245944.1"/>
    </source>
</evidence>
<evidence type="ECO:0000259" key="5">
    <source>
        <dbReference type="PROSITE" id="PS50977"/>
    </source>
</evidence>
<organism evidence="6 7">
    <name type="scientific">Dactylosporangium darangshiense</name>
    <dbReference type="NCBI Taxonomy" id="579108"/>
    <lineage>
        <taxon>Bacteria</taxon>
        <taxon>Bacillati</taxon>
        <taxon>Actinomycetota</taxon>
        <taxon>Actinomycetes</taxon>
        <taxon>Micromonosporales</taxon>
        <taxon>Micromonosporaceae</taxon>
        <taxon>Dactylosporangium</taxon>
    </lineage>
</organism>
<dbReference type="Proteomes" id="UP001500620">
    <property type="component" value="Unassembled WGS sequence"/>
</dbReference>
<dbReference type="SUPFAM" id="SSF48498">
    <property type="entry name" value="Tetracyclin repressor-like, C-terminal domain"/>
    <property type="match status" value="1"/>
</dbReference>
<dbReference type="InterPro" id="IPR001647">
    <property type="entry name" value="HTH_TetR"/>
</dbReference>
<proteinExistence type="predicted"/>